<dbReference type="Pfam" id="PF00481">
    <property type="entry name" value="PP2C"/>
    <property type="match status" value="1"/>
</dbReference>
<dbReference type="Gene3D" id="3.60.40.10">
    <property type="entry name" value="PPM-type phosphatase domain"/>
    <property type="match status" value="1"/>
</dbReference>
<dbReference type="SUPFAM" id="SSF54534">
    <property type="entry name" value="FKBP-like"/>
    <property type="match status" value="1"/>
</dbReference>
<dbReference type="PROSITE" id="PS51746">
    <property type="entry name" value="PPM_2"/>
    <property type="match status" value="1"/>
</dbReference>
<evidence type="ECO:0000256" key="1">
    <source>
        <dbReference type="ARBA" id="ARBA00000971"/>
    </source>
</evidence>
<gene>
    <name evidence="9" type="ORF">AMON00008_LOCUS55550</name>
</gene>
<feature type="domain" description="PpiC" evidence="7">
    <location>
        <begin position="486"/>
        <end position="605"/>
    </location>
</feature>
<accession>A0A7S4W5S6</accession>
<dbReference type="GO" id="GO:0005634">
    <property type="term" value="C:nucleus"/>
    <property type="evidence" value="ECO:0007669"/>
    <property type="project" value="TreeGrafter"/>
</dbReference>
<dbReference type="SUPFAM" id="SSF81606">
    <property type="entry name" value="PP2C-like"/>
    <property type="match status" value="1"/>
</dbReference>
<dbReference type="InterPro" id="IPR036457">
    <property type="entry name" value="PPM-type-like_dom_sf"/>
</dbReference>
<proteinExistence type="predicted"/>
<feature type="domain" description="PPM-type phosphatase" evidence="8">
    <location>
        <begin position="123"/>
        <end position="463"/>
    </location>
</feature>
<feature type="region of interest" description="Disordered" evidence="6">
    <location>
        <begin position="181"/>
        <end position="203"/>
    </location>
</feature>
<dbReference type="Pfam" id="PF00639">
    <property type="entry name" value="Rotamase"/>
    <property type="match status" value="1"/>
</dbReference>
<evidence type="ECO:0000313" key="9">
    <source>
        <dbReference type="EMBL" id="CAE4654520.1"/>
    </source>
</evidence>
<protein>
    <recommendedName>
        <fullName evidence="2">peptidylprolyl isomerase</fullName>
        <ecNumber evidence="2">5.2.1.8</ecNumber>
    </recommendedName>
</protein>
<keyword evidence="3 5" id="KW-0697">Rotamase</keyword>
<name>A0A7S4W5S6_9DINO</name>
<evidence type="ECO:0000256" key="3">
    <source>
        <dbReference type="ARBA" id="ARBA00023110"/>
    </source>
</evidence>
<dbReference type="PANTHER" id="PTHR10657">
    <property type="entry name" value="PEPTIDYL-PROLYL CIS-TRANS ISOMERASE"/>
    <property type="match status" value="1"/>
</dbReference>
<dbReference type="GO" id="GO:0005829">
    <property type="term" value="C:cytosol"/>
    <property type="evidence" value="ECO:0007669"/>
    <property type="project" value="TreeGrafter"/>
</dbReference>
<dbReference type="Gene3D" id="3.10.50.40">
    <property type="match status" value="1"/>
</dbReference>
<evidence type="ECO:0000256" key="5">
    <source>
        <dbReference type="PROSITE-ProRule" id="PRU00278"/>
    </source>
</evidence>
<dbReference type="InterPro" id="IPR051370">
    <property type="entry name" value="PPIase_Pin1"/>
</dbReference>
<dbReference type="InterPro" id="IPR000297">
    <property type="entry name" value="PPIase_PpiC"/>
</dbReference>
<dbReference type="InterPro" id="IPR001932">
    <property type="entry name" value="PPM-type_phosphatase-like_dom"/>
</dbReference>
<feature type="compositionally biased region" description="Polar residues" evidence="6">
    <location>
        <begin position="18"/>
        <end position="28"/>
    </location>
</feature>
<dbReference type="AlphaFoldDB" id="A0A7S4W5S6"/>
<dbReference type="EMBL" id="HBNR01078013">
    <property type="protein sequence ID" value="CAE4654520.1"/>
    <property type="molecule type" value="Transcribed_RNA"/>
</dbReference>
<evidence type="ECO:0000256" key="4">
    <source>
        <dbReference type="ARBA" id="ARBA00023235"/>
    </source>
</evidence>
<reference evidence="9" key="1">
    <citation type="submission" date="2021-01" db="EMBL/GenBank/DDBJ databases">
        <authorList>
            <person name="Corre E."/>
            <person name="Pelletier E."/>
            <person name="Niang G."/>
            <person name="Scheremetjew M."/>
            <person name="Finn R."/>
            <person name="Kale V."/>
            <person name="Holt S."/>
            <person name="Cochrane G."/>
            <person name="Meng A."/>
            <person name="Brown T."/>
            <person name="Cohen L."/>
        </authorList>
    </citation>
    <scope>NUCLEOTIDE SEQUENCE</scope>
    <source>
        <strain evidence="9">CCMP3105</strain>
    </source>
</reference>
<dbReference type="InterPro" id="IPR046357">
    <property type="entry name" value="PPIase_dom_sf"/>
</dbReference>
<dbReference type="SMART" id="SM00332">
    <property type="entry name" value="PP2Cc"/>
    <property type="match status" value="1"/>
</dbReference>
<comment type="catalytic activity">
    <reaction evidence="1">
        <text>[protein]-peptidylproline (omega=180) = [protein]-peptidylproline (omega=0)</text>
        <dbReference type="Rhea" id="RHEA:16237"/>
        <dbReference type="Rhea" id="RHEA-COMP:10747"/>
        <dbReference type="Rhea" id="RHEA-COMP:10748"/>
        <dbReference type="ChEBI" id="CHEBI:83833"/>
        <dbReference type="ChEBI" id="CHEBI:83834"/>
        <dbReference type="EC" id="5.2.1.8"/>
    </reaction>
</comment>
<dbReference type="PROSITE" id="PS50198">
    <property type="entry name" value="PPIC_PPIASE_2"/>
    <property type="match status" value="1"/>
</dbReference>
<organism evidence="9">
    <name type="scientific">Alexandrium monilatum</name>
    <dbReference type="NCBI Taxonomy" id="311494"/>
    <lineage>
        <taxon>Eukaryota</taxon>
        <taxon>Sar</taxon>
        <taxon>Alveolata</taxon>
        <taxon>Dinophyceae</taxon>
        <taxon>Gonyaulacales</taxon>
        <taxon>Pyrocystaceae</taxon>
        <taxon>Alexandrium</taxon>
    </lineage>
</organism>
<evidence type="ECO:0000256" key="6">
    <source>
        <dbReference type="SAM" id="MobiDB-lite"/>
    </source>
</evidence>
<evidence type="ECO:0000256" key="2">
    <source>
        <dbReference type="ARBA" id="ARBA00013194"/>
    </source>
</evidence>
<dbReference type="PANTHER" id="PTHR10657:SF4">
    <property type="entry name" value="PEPTIDYL-PROLYL CIS-TRANS ISOMERASE-RELATED"/>
    <property type="match status" value="1"/>
</dbReference>
<evidence type="ECO:0000259" key="7">
    <source>
        <dbReference type="PROSITE" id="PS50198"/>
    </source>
</evidence>
<evidence type="ECO:0000259" key="8">
    <source>
        <dbReference type="PROSITE" id="PS51746"/>
    </source>
</evidence>
<dbReference type="CDD" id="cd00143">
    <property type="entry name" value="PP2Cc"/>
    <property type="match status" value="1"/>
</dbReference>
<sequence length="605" mass="65588">MDLGGAGPQLGQERPGLSRNSRVGSGTRFSGALGPSPHARGHGGAPLWRFTLRKEEQRRLQEEENKQQVAPPDGFVWHSDGWYFNPQQKVFWQLGTQKYFLYSEASKQYTEIRQAASIEKEFRVSVDASCLHRPGCPREDRHVIIRDLAKAAQALRMPIDHLPRPAALFAVYSGHRPVVSTATGGADHSQGSAGSTEGTEDPAPPTCAEFVARNLHRKLLPRLSEFKGPWGDSQIASALRESCNDLDAEFLSKGNASDGCSAVIAMFLGQRLFITNLGDAAALLGEKAEDGRLLLSRRTPTHSPAMPAERSRIRAIDGTVVEHGPQGRPALRGEAGELLHLSRSFGDRAFKAGESKGADVGLTLAQPQQRRVAAVPIALPGGPEGAEAPLVLATPDVDTVVLHERHLFLAIVGGEIAHALSQEDIADLLRRHLGRPRVASGALLQEAQVRGASGSLTVLCAFFEWGQEAARPAPEPAAKRPKAESATQVRCRQILVKHKDSKEPVDRVRNNQQITRSLADAERILRDSLEAIQSDPERSIFTQRCKAVSECSTCLKGGEMAGDLGWVSRGQVHPNVEAAVFALPVGHISDIIESDEGVHVLWRIA</sequence>
<dbReference type="GO" id="GO:0003755">
    <property type="term" value="F:peptidyl-prolyl cis-trans isomerase activity"/>
    <property type="evidence" value="ECO:0007669"/>
    <property type="project" value="UniProtKB-KW"/>
</dbReference>
<dbReference type="EC" id="5.2.1.8" evidence="2"/>
<keyword evidence="4 5" id="KW-0413">Isomerase</keyword>
<feature type="region of interest" description="Disordered" evidence="6">
    <location>
        <begin position="1"/>
        <end position="47"/>
    </location>
</feature>